<proteinExistence type="predicted"/>
<organism evidence="1">
    <name type="scientific">freshwater metagenome</name>
    <dbReference type="NCBI Taxonomy" id="449393"/>
    <lineage>
        <taxon>unclassified sequences</taxon>
        <taxon>metagenomes</taxon>
        <taxon>ecological metagenomes</taxon>
    </lineage>
</organism>
<protein>
    <submittedName>
        <fullName evidence="1">Unannotated protein</fullName>
    </submittedName>
</protein>
<sequence>MALLFDRKLELHAFDLLLDPRLLHGVLNVHVLNANRAAIGRTKNIKNRRQGHAVATGKSTGEEFAIEIPDSEAIRDGVEFGMQVMLCEVEWIEIGVEVASHAVHVDECTNLEVLFEHQLFVIVGVDVASPVDWFVGKTK</sequence>
<dbReference type="EMBL" id="CAEZSU010000059">
    <property type="protein sequence ID" value="CAB4548794.1"/>
    <property type="molecule type" value="Genomic_DNA"/>
</dbReference>
<dbReference type="AlphaFoldDB" id="A0A6J6CC74"/>
<dbReference type="AntiFam" id="ANF00134">
    <property type="entry name" value="Shadow ORF (opposite odhA)"/>
</dbReference>
<evidence type="ECO:0000313" key="1">
    <source>
        <dbReference type="EMBL" id="CAB4548794.1"/>
    </source>
</evidence>
<reference evidence="1" key="1">
    <citation type="submission" date="2020-05" db="EMBL/GenBank/DDBJ databases">
        <authorList>
            <person name="Chiriac C."/>
            <person name="Salcher M."/>
            <person name="Ghai R."/>
            <person name="Kavagutti S V."/>
        </authorList>
    </citation>
    <scope>NUCLEOTIDE SEQUENCE</scope>
</reference>
<gene>
    <name evidence="1" type="ORF">UFOPK1495_00698</name>
</gene>
<accession>A0A6J6CC74</accession>
<name>A0A6J6CC74_9ZZZZ</name>